<name>A0A1N7M7Q4_9RHOB</name>
<dbReference type="InterPro" id="IPR038390">
    <property type="entry name" value="Metal_Tscrpt_repr_sf"/>
</dbReference>
<dbReference type="PANTHER" id="PTHR33677">
    <property type="entry name" value="TRANSCRIPTIONAL REPRESSOR FRMR-RELATED"/>
    <property type="match status" value="1"/>
</dbReference>
<dbReference type="RefSeq" id="WP_076366370.1">
    <property type="nucleotide sequence ID" value="NZ_FTOM01000006.1"/>
</dbReference>
<evidence type="ECO:0000313" key="2">
    <source>
        <dbReference type="EMBL" id="SIS82117.1"/>
    </source>
</evidence>
<dbReference type="GO" id="GO:0003677">
    <property type="term" value="F:DNA binding"/>
    <property type="evidence" value="ECO:0007669"/>
    <property type="project" value="UniProtKB-KW"/>
</dbReference>
<dbReference type="Pfam" id="PF02583">
    <property type="entry name" value="Trns_repr_metal"/>
    <property type="match status" value="1"/>
</dbReference>
<keyword evidence="3" id="KW-1185">Reference proteome</keyword>
<comment type="similarity">
    <text evidence="1">Belongs to the FrmR/RcnR family.</text>
</comment>
<accession>A0A1N7M7Q4</accession>
<dbReference type="GO" id="GO:0045892">
    <property type="term" value="P:negative regulation of DNA-templated transcription"/>
    <property type="evidence" value="ECO:0007669"/>
    <property type="project" value="UniProtKB-ARBA"/>
</dbReference>
<keyword evidence="2" id="KW-0238">DNA-binding</keyword>
<dbReference type="InterPro" id="IPR003735">
    <property type="entry name" value="Metal_Tscrpt_repr"/>
</dbReference>
<proteinExistence type="inferred from homology"/>
<dbReference type="PANTHER" id="PTHR33677:SF5">
    <property type="entry name" value="TRANSCRIPTIONAL REPRESSOR FRMR"/>
    <property type="match status" value="1"/>
</dbReference>
<gene>
    <name evidence="2" type="ORF">SAMN05421795_10628</name>
</gene>
<reference evidence="3" key="1">
    <citation type="submission" date="2017-01" db="EMBL/GenBank/DDBJ databases">
        <authorList>
            <person name="Varghese N."/>
            <person name="Submissions S."/>
        </authorList>
    </citation>
    <scope>NUCLEOTIDE SEQUENCE [LARGE SCALE GENOMIC DNA]</scope>
    <source>
        <strain evidence="3">DSM 18714</strain>
    </source>
</reference>
<dbReference type="EMBL" id="FTOM01000006">
    <property type="protein sequence ID" value="SIS82117.1"/>
    <property type="molecule type" value="Genomic_DNA"/>
</dbReference>
<dbReference type="CDD" id="cd10153">
    <property type="entry name" value="RcnR-FrmR-like_DUF156"/>
    <property type="match status" value="1"/>
</dbReference>
<dbReference type="GO" id="GO:0046872">
    <property type="term" value="F:metal ion binding"/>
    <property type="evidence" value="ECO:0007669"/>
    <property type="project" value="InterPro"/>
</dbReference>
<organism evidence="2 3">
    <name type="scientific">Phaeovulum vinaykumarii</name>
    <dbReference type="NCBI Taxonomy" id="407234"/>
    <lineage>
        <taxon>Bacteria</taxon>
        <taxon>Pseudomonadati</taxon>
        <taxon>Pseudomonadota</taxon>
        <taxon>Alphaproteobacteria</taxon>
        <taxon>Rhodobacterales</taxon>
        <taxon>Paracoccaceae</taxon>
        <taxon>Phaeovulum</taxon>
    </lineage>
</organism>
<dbReference type="AlphaFoldDB" id="A0A1N7M7Q4"/>
<evidence type="ECO:0000256" key="1">
    <source>
        <dbReference type="ARBA" id="ARBA00005260"/>
    </source>
</evidence>
<dbReference type="OrthoDB" id="9806052at2"/>
<dbReference type="STRING" id="407234.SAMN05421795_10628"/>
<dbReference type="Gene3D" id="1.20.58.1000">
    <property type="entry name" value="Metal-sensitive repressor, helix protomer"/>
    <property type="match status" value="1"/>
</dbReference>
<dbReference type="Proteomes" id="UP000186098">
    <property type="component" value="Unassembled WGS sequence"/>
</dbReference>
<protein>
    <submittedName>
        <fullName evidence="2">DNA-binding transcriptional regulator, FrmR family</fullName>
    </submittedName>
</protein>
<sequence>MSHLHTPQDKSALIARIRRLKGQIEAIERAVESERACGEILHLVASVRGAIGGLTAELIEAHLTHHVREAADPEARRKGAEDLAKALRIYLK</sequence>
<evidence type="ECO:0000313" key="3">
    <source>
        <dbReference type="Proteomes" id="UP000186098"/>
    </source>
</evidence>